<organism evidence="2 4">
    <name type="scientific">Plasmodiophora brassicae</name>
    <name type="common">Clubroot disease agent</name>
    <dbReference type="NCBI Taxonomy" id="37360"/>
    <lineage>
        <taxon>Eukaryota</taxon>
        <taxon>Sar</taxon>
        <taxon>Rhizaria</taxon>
        <taxon>Endomyxa</taxon>
        <taxon>Phytomyxea</taxon>
        <taxon>Plasmodiophorida</taxon>
        <taxon>Plasmodiophoridae</taxon>
        <taxon>Plasmodiophora</taxon>
    </lineage>
</organism>
<dbReference type="InterPro" id="IPR019481">
    <property type="entry name" value="TFIIIC_triple_barrel"/>
</dbReference>
<gene>
    <name evidence="2" type="ORF">PBRA_005788</name>
    <name evidence="3" type="ORF">PLBR_LOCUS5435</name>
</gene>
<dbReference type="EMBL" id="OVEO01000009">
    <property type="protein sequence ID" value="SPQ98220.1"/>
    <property type="molecule type" value="Genomic_DNA"/>
</dbReference>
<evidence type="ECO:0000313" key="5">
    <source>
        <dbReference type="Proteomes" id="UP000290189"/>
    </source>
</evidence>
<protein>
    <recommendedName>
        <fullName evidence="1">Transcription factor TFIIIC triple barrel domain-containing protein</fullName>
    </recommendedName>
</protein>
<dbReference type="Proteomes" id="UP000290189">
    <property type="component" value="Unassembled WGS sequence"/>
</dbReference>
<dbReference type="Pfam" id="PF10419">
    <property type="entry name" value="TFIIIC_sub6"/>
    <property type="match status" value="1"/>
</dbReference>
<reference evidence="2 4" key="1">
    <citation type="submission" date="2015-02" db="EMBL/GenBank/DDBJ databases">
        <authorList>
            <person name="Chooi Y.-H."/>
        </authorList>
    </citation>
    <scope>NUCLEOTIDE SEQUENCE [LARGE SCALE GENOMIC DNA]</scope>
    <source>
        <strain evidence="2">E3</strain>
    </source>
</reference>
<evidence type="ECO:0000313" key="2">
    <source>
        <dbReference type="EMBL" id="CEO97674.1"/>
    </source>
</evidence>
<keyword evidence="4" id="KW-1185">Reference proteome</keyword>
<dbReference type="AlphaFoldDB" id="A0A0G4IRA3"/>
<dbReference type="Proteomes" id="UP000039324">
    <property type="component" value="Unassembled WGS sequence"/>
</dbReference>
<reference evidence="3 5" key="2">
    <citation type="submission" date="2018-03" db="EMBL/GenBank/DDBJ databases">
        <authorList>
            <person name="Fogelqvist J."/>
        </authorList>
    </citation>
    <scope>NUCLEOTIDE SEQUENCE [LARGE SCALE GENOMIC DNA]</scope>
</reference>
<proteinExistence type="predicted"/>
<dbReference type="Gene3D" id="2.60.40.4370">
    <property type="match status" value="1"/>
</dbReference>
<geneLocation type="mitochondrion" evidence="3"/>
<evidence type="ECO:0000313" key="3">
    <source>
        <dbReference type="EMBL" id="SPQ98220.1"/>
    </source>
</evidence>
<name>A0A0G4IRA3_PLABS</name>
<sequence length="109" mass="12037">MDAEADDVEYVLLDIPSSPEYLFNEKRLVIQNLNTDAPSMVVGRKHLVGRHVPIMGTSLVFEIQHGQSPSNVAEPVVFGAIHKPPAKSPKRQKQSLEYLGAAVTKIVFE</sequence>
<accession>A0A0G4IRA3</accession>
<dbReference type="EMBL" id="CDSF01000080">
    <property type="protein sequence ID" value="CEO97674.1"/>
    <property type="molecule type" value="Genomic_DNA"/>
</dbReference>
<evidence type="ECO:0000313" key="4">
    <source>
        <dbReference type="Proteomes" id="UP000039324"/>
    </source>
</evidence>
<feature type="domain" description="Transcription factor TFIIIC triple barrel" evidence="1">
    <location>
        <begin position="9"/>
        <end position="109"/>
    </location>
</feature>
<evidence type="ECO:0000259" key="1">
    <source>
        <dbReference type="Pfam" id="PF10419"/>
    </source>
</evidence>
<keyword evidence="3" id="KW-0496">Mitochondrion</keyword>